<protein>
    <submittedName>
        <fullName evidence="2">Uncharacterized protein</fullName>
    </submittedName>
</protein>
<dbReference type="EMBL" id="JAKWBI020000180">
    <property type="protein sequence ID" value="KAJ2900057.1"/>
    <property type="molecule type" value="Genomic_DNA"/>
</dbReference>
<feature type="compositionally biased region" description="Basic and acidic residues" evidence="1">
    <location>
        <begin position="37"/>
        <end position="46"/>
    </location>
</feature>
<feature type="compositionally biased region" description="Polar residues" evidence="1">
    <location>
        <begin position="19"/>
        <end position="30"/>
    </location>
</feature>
<comment type="caution">
    <text evidence="2">The sequence shown here is derived from an EMBL/GenBank/DDBJ whole genome shotgun (WGS) entry which is preliminary data.</text>
</comment>
<reference evidence="2" key="1">
    <citation type="submission" date="2022-07" db="EMBL/GenBank/DDBJ databases">
        <title>Draft genome sequence of Zalerion maritima ATCC 34329, a (micro)plastics degrading marine fungus.</title>
        <authorList>
            <person name="Paco A."/>
            <person name="Goncalves M.F.M."/>
            <person name="Rocha-Santos T.A.P."/>
            <person name="Alves A."/>
        </authorList>
    </citation>
    <scope>NUCLEOTIDE SEQUENCE</scope>
    <source>
        <strain evidence="2">ATCC 34329</strain>
    </source>
</reference>
<proteinExistence type="predicted"/>
<name>A0AAD5WSW1_9PEZI</name>
<feature type="region of interest" description="Disordered" evidence="1">
    <location>
        <begin position="1"/>
        <end position="118"/>
    </location>
</feature>
<accession>A0AAD5WSW1</accession>
<evidence type="ECO:0000313" key="2">
    <source>
        <dbReference type="EMBL" id="KAJ2900057.1"/>
    </source>
</evidence>
<organism evidence="2 3">
    <name type="scientific">Zalerion maritima</name>
    <dbReference type="NCBI Taxonomy" id="339359"/>
    <lineage>
        <taxon>Eukaryota</taxon>
        <taxon>Fungi</taxon>
        <taxon>Dikarya</taxon>
        <taxon>Ascomycota</taxon>
        <taxon>Pezizomycotina</taxon>
        <taxon>Sordariomycetes</taxon>
        <taxon>Lulworthiomycetidae</taxon>
        <taxon>Lulworthiales</taxon>
        <taxon>Lulworthiaceae</taxon>
        <taxon>Zalerion</taxon>
    </lineage>
</organism>
<gene>
    <name evidence="2" type="ORF">MKZ38_002675</name>
</gene>
<evidence type="ECO:0000313" key="3">
    <source>
        <dbReference type="Proteomes" id="UP001201980"/>
    </source>
</evidence>
<evidence type="ECO:0000256" key="1">
    <source>
        <dbReference type="SAM" id="MobiDB-lite"/>
    </source>
</evidence>
<sequence>MSNHRAVVKVTVYPDGPGRQSSYTTPTPTSRVVAEGQRAEEPRPLREPQSSSHTPFGGSPHGASPEDKFSSSNPSDSDSGQDGGSQASGSDASERQALSPKVAADSHINHDYRPRTPVRHHNHDAQFLSEAAHLVSPRRETPTRRAFENEQRMAIAFAKVELEHLESVAELLASTLTIPVQNENRHWIATVYPHLRAVAASVHAHTDSKTRMILETYDILRKGHDDVRDEYFEQLQIHLQAKRKLIEIMEERAVLAEC</sequence>
<dbReference type="AlphaFoldDB" id="A0AAD5WSW1"/>
<keyword evidence="3" id="KW-1185">Reference proteome</keyword>
<feature type="compositionally biased region" description="Low complexity" evidence="1">
    <location>
        <begin position="70"/>
        <end position="91"/>
    </location>
</feature>
<dbReference type="Proteomes" id="UP001201980">
    <property type="component" value="Unassembled WGS sequence"/>
</dbReference>